<dbReference type="InterPro" id="IPR008532">
    <property type="entry name" value="NFACT_RNA-bd"/>
</dbReference>
<dbReference type="Proteomes" id="UP000095358">
    <property type="component" value="Unassembled WGS sequence"/>
</dbReference>
<reference evidence="4" key="1">
    <citation type="journal article" date="2016" name="Genome Announc.">
        <title>Genome sequences of three species of Hanseniaspora isolated from spontaneous wine fermentations.</title>
        <authorList>
            <person name="Sternes P.R."/>
            <person name="Lee D."/>
            <person name="Kutyna D.R."/>
            <person name="Borneman A.R."/>
        </authorList>
    </citation>
    <scope>NUCLEOTIDE SEQUENCE [LARGE SCALE GENOMIC DNA]</scope>
    <source>
        <strain evidence="4">AWRI3580</strain>
    </source>
</reference>
<dbReference type="AlphaFoldDB" id="A0A1E5RPJ4"/>
<keyword evidence="4" id="KW-1185">Reference proteome</keyword>
<dbReference type="Pfam" id="PF05670">
    <property type="entry name" value="NFACT-R_1"/>
    <property type="match status" value="1"/>
</dbReference>
<evidence type="ECO:0000259" key="2">
    <source>
        <dbReference type="Pfam" id="PF05670"/>
    </source>
</evidence>
<dbReference type="STRING" id="29833.A0A1E5RPJ4"/>
<dbReference type="PANTHER" id="PTHR13049:SF2">
    <property type="entry name" value="COILED-COIL DOMAIN-CONTAINING PROTEIN 25"/>
    <property type="match status" value="1"/>
</dbReference>
<gene>
    <name evidence="3" type="ORF">AWRI3580_g2311</name>
</gene>
<protein>
    <submittedName>
        <fullName evidence="3">Protein JLP2</fullName>
    </submittedName>
</protein>
<evidence type="ECO:0000313" key="3">
    <source>
        <dbReference type="EMBL" id="OEJ88800.1"/>
    </source>
</evidence>
<evidence type="ECO:0000256" key="1">
    <source>
        <dbReference type="ARBA" id="ARBA00008998"/>
    </source>
</evidence>
<sequence>MYVYESTHDDKTFCLLMGKDKYENDLMIKLFYKEMNAVWFHVNNYSSSHVYMLLKSPIKSDVKLSDLVSHQHINDAMQLCKSNSVAGNKLQQVEIVSTPFTNLKKSGDMDPGQVSFKSTRFLSYFTCYARDNTVLNRLEKSKLVLDADLTSTEDIMNLADSMDKDAIDYVEISANISAEDKVLPNLEEFLRKCKKSKDGQRIEMYVKTHSLRLKLMERLRRKLKKVNKSGKNKIIGGIDYSDFSYV</sequence>
<name>A0A1E5RPJ4_HANUV</name>
<comment type="caution">
    <text evidence="3">The sequence shown here is derived from an EMBL/GenBank/DDBJ whole genome shotgun (WGS) entry which is preliminary data.</text>
</comment>
<dbReference type="OrthoDB" id="200398at2759"/>
<proteinExistence type="inferred from homology"/>
<evidence type="ECO:0000313" key="4">
    <source>
        <dbReference type="Proteomes" id="UP000095358"/>
    </source>
</evidence>
<feature type="domain" description="NFACT RNA-binding" evidence="2">
    <location>
        <begin position="6"/>
        <end position="117"/>
    </location>
</feature>
<dbReference type="InterPro" id="IPR039730">
    <property type="entry name" value="Jlp2/Ccd25"/>
</dbReference>
<dbReference type="EMBL" id="LPNN01000004">
    <property type="protein sequence ID" value="OEJ88800.1"/>
    <property type="molecule type" value="Genomic_DNA"/>
</dbReference>
<dbReference type="VEuPathDB" id="FungiDB:AWRI3580_g2311"/>
<accession>A0A1E5RPJ4</accession>
<comment type="similarity">
    <text evidence="1">Belongs to the CCDC25 family.</text>
</comment>
<organism evidence="3 4">
    <name type="scientific">Hanseniaspora uvarum</name>
    <name type="common">Yeast</name>
    <name type="synonym">Kloeckera apiculata</name>
    <dbReference type="NCBI Taxonomy" id="29833"/>
    <lineage>
        <taxon>Eukaryota</taxon>
        <taxon>Fungi</taxon>
        <taxon>Dikarya</taxon>
        <taxon>Ascomycota</taxon>
        <taxon>Saccharomycotina</taxon>
        <taxon>Saccharomycetes</taxon>
        <taxon>Saccharomycodales</taxon>
        <taxon>Saccharomycodaceae</taxon>
        <taxon>Hanseniaspora</taxon>
    </lineage>
</organism>
<dbReference type="PANTHER" id="PTHR13049">
    <property type="entry name" value="DUF814-RELATED"/>
    <property type="match status" value="1"/>
</dbReference>